<evidence type="ECO:0000313" key="4">
    <source>
        <dbReference type="Proteomes" id="UP000663828"/>
    </source>
</evidence>
<reference evidence="3" key="1">
    <citation type="submission" date="2021-02" db="EMBL/GenBank/DDBJ databases">
        <authorList>
            <person name="Nowell W R."/>
        </authorList>
    </citation>
    <scope>NUCLEOTIDE SEQUENCE</scope>
</reference>
<keyword evidence="1" id="KW-0472">Membrane</keyword>
<feature type="domain" description="LicD/FKTN/FKRP nucleotidyltransferase" evidence="2">
    <location>
        <begin position="193"/>
        <end position="272"/>
    </location>
</feature>
<feature type="transmembrane region" description="Helical" evidence="1">
    <location>
        <begin position="18"/>
        <end position="36"/>
    </location>
</feature>
<sequence length="450" mass="52680">MYAKPVILARLLINNRRLWIPCMILVGLCAITLLLHESDNTNRDIETYVSTQPSKTFPFPLANSLTYDEVKFLLDQLFDTHVSLTDIQSIWNKLMNTWQQILTKFVHDACSLCHQNGSYCYESIDVTRYVYYINESFYPINEIKRPVGMGLFYYFDLEHLRAVNNSILPTDVSACDYFHMLQLMVNVQLILHQAQIKYFLTKGTLIGVLRHHDVIPWDTDIDLFIPSTATEKILQSFRRLDLSLNKNSSTTASSTMENSRRRLTKDRPSFHKDLVVYQFKNVHKVTSYKIFSLRSPIVNRTNYRWPKIDIFPYEENATHIYAYPKHQHNLGTMSYLAKSNVEPVYLRILGPLLVPSPRQPRLSLKAMVRLGRSNLFHACEGNTFLHRYNRGSTDNWRVPCKELHRNYPFVKSERNATTNLCSEELKFPQLNQGLSLYKYRCEEDLPRTLQ</sequence>
<keyword evidence="1" id="KW-1133">Transmembrane helix</keyword>
<dbReference type="GO" id="GO:0009100">
    <property type="term" value="P:glycoprotein metabolic process"/>
    <property type="evidence" value="ECO:0007669"/>
    <property type="project" value="UniProtKB-ARBA"/>
</dbReference>
<evidence type="ECO:0000256" key="1">
    <source>
        <dbReference type="SAM" id="Phobius"/>
    </source>
</evidence>
<dbReference type="Pfam" id="PF04991">
    <property type="entry name" value="LicD"/>
    <property type="match status" value="1"/>
</dbReference>
<dbReference type="InterPro" id="IPR007074">
    <property type="entry name" value="LicD/FKTN/FKRP_NTP_transf"/>
</dbReference>
<dbReference type="AlphaFoldDB" id="A0A815R8Q9"/>
<name>A0A815R8Q9_ADIRI</name>
<keyword evidence="1" id="KW-0812">Transmembrane</keyword>
<gene>
    <name evidence="3" type="ORF">XAT740_LOCUS38132</name>
</gene>
<dbReference type="Proteomes" id="UP000663828">
    <property type="component" value="Unassembled WGS sequence"/>
</dbReference>
<organism evidence="3 4">
    <name type="scientific">Adineta ricciae</name>
    <name type="common">Rotifer</name>
    <dbReference type="NCBI Taxonomy" id="249248"/>
    <lineage>
        <taxon>Eukaryota</taxon>
        <taxon>Metazoa</taxon>
        <taxon>Spiralia</taxon>
        <taxon>Gnathifera</taxon>
        <taxon>Rotifera</taxon>
        <taxon>Eurotatoria</taxon>
        <taxon>Bdelloidea</taxon>
        <taxon>Adinetida</taxon>
        <taxon>Adinetidae</taxon>
        <taxon>Adineta</taxon>
    </lineage>
</organism>
<keyword evidence="4" id="KW-1185">Reference proteome</keyword>
<comment type="caution">
    <text evidence="3">The sequence shown here is derived from an EMBL/GenBank/DDBJ whole genome shotgun (WGS) entry which is preliminary data.</text>
</comment>
<dbReference type="PANTHER" id="PTHR43404:SF2">
    <property type="entry name" value="LIPOPOLYSACCHARIDE CHOLINEPHOSPHOTRANSFERASE LICD"/>
    <property type="match status" value="1"/>
</dbReference>
<dbReference type="InterPro" id="IPR052942">
    <property type="entry name" value="LPS_cholinephosphotransferase"/>
</dbReference>
<evidence type="ECO:0000259" key="2">
    <source>
        <dbReference type="Pfam" id="PF04991"/>
    </source>
</evidence>
<proteinExistence type="predicted"/>
<accession>A0A815R8Q9</accession>
<dbReference type="EMBL" id="CAJNOR010004082">
    <property type="protein sequence ID" value="CAF1473692.1"/>
    <property type="molecule type" value="Genomic_DNA"/>
</dbReference>
<evidence type="ECO:0000313" key="3">
    <source>
        <dbReference type="EMBL" id="CAF1473692.1"/>
    </source>
</evidence>
<protein>
    <recommendedName>
        <fullName evidence="2">LicD/FKTN/FKRP nucleotidyltransferase domain-containing protein</fullName>
    </recommendedName>
</protein>
<dbReference type="PANTHER" id="PTHR43404">
    <property type="entry name" value="LIPOPOLYSACCHARIDE CHOLINEPHOSPHOTRANSFERASE LICD"/>
    <property type="match status" value="1"/>
</dbReference>